<evidence type="ECO:0000256" key="3">
    <source>
        <dbReference type="ARBA" id="ARBA00022692"/>
    </source>
</evidence>
<dbReference type="RefSeq" id="XP_055864989.1">
    <property type="nucleotide sequence ID" value="XM_056009014.1"/>
</dbReference>
<feature type="transmembrane region" description="Helical" evidence="8">
    <location>
        <begin position="210"/>
        <end position="237"/>
    </location>
</feature>
<feature type="transmembrane region" description="Helical" evidence="8">
    <location>
        <begin position="83"/>
        <end position="102"/>
    </location>
</feature>
<protein>
    <submittedName>
        <fullName evidence="11">Uncharacterized transporter slc-17.2-like</fullName>
    </submittedName>
</protein>
<dbReference type="Proteomes" id="UP001165740">
    <property type="component" value="Chromosome 13"/>
</dbReference>
<evidence type="ECO:0000256" key="5">
    <source>
        <dbReference type="ARBA" id="ARBA00022989"/>
    </source>
</evidence>
<evidence type="ECO:0000256" key="1">
    <source>
        <dbReference type="ARBA" id="ARBA00004141"/>
    </source>
</evidence>
<feature type="transmembrane region" description="Helical" evidence="8">
    <location>
        <begin position="445"/>
        <end position="467"/>
    </location>
</feature>
<dbReference type="InterPro" id="IPR011701">
    <property type="entry name" value="MFS"/>
</dbReference>
<dbReference type="OMA" id="RISTPWI"/>
<reference evidence="11" key="1">
    <citation type="submission" date="2025-08" db="UniProtKB">
        <authorList>
            <consortium name="RefSeq"/>
        </authorList>
    </citation>
    <scope>IDENTIFICATION</scope>
</reference>
<feature type="transmembrane region" description="Helical" evidence="8">
    <location>
        <begin position="479"/>
        <end position="502"/>
    </location>
</feature>
<feature type="transmembrane region" description="Helical" evidence="8">
    <location>
        <begin position="185"/>
        <end position="204"/>
    </location>
</feature>
<evidence type="ECO:0000256" key="4">
    <source>
        <dbReference type="ARBA" id="ARBA00022847"/>
    </source>
</evidence>
<feature type="transmembrane region" description="Helical" evidence="8">
    <location>
        <begin position="514"/>
        <end position="535"/>
    </location>
</feature>
<feature type="region of interest" description="Disordered" evidence="7">
    <location>
        <begin position="39"/>
        <end position="71"/>
    </location>
</feature>
<organism evidence="10 11">
    <name type="scientific">Biomphalaria glabrata</name>
    <name type="common">Bloodfluke planorb</name>
    <name type="synonym">Freshwater snail</name>
    <dbReference type="NCBI Taxonomy" id="6526"/>
    <lineage>
        <taxon>Eukaryota</taxon>
        <taxon>Metazoa</taxon>
        <taxon>Spiralia</taxon>
        <taxon>Lophotrochozoa</taxon>
        <taxon>Mollusca</taxon>
        <taxon>Gastropoda</taxon>
        <taxon>Heterobranchia</taxon>
        <taxon>Euthyneura</taxon>
        <taxon>Panpulmonata</taxon>
        <taxon>Hygrophila</taxon>
        <taxon>Lymnaeoidea</taxon>
        <taxon>Planorbidae</taxon>
        <taxon>Biomphalaria</taxon>
    </lineage>
</organism>
<feature type="transmembrane region" description="Helical" evidence="8">
    <location>
        <begin position="420"/>
        <end position="439"/>
    </location>
</feature>
<dbReference type="GO" id="GO:0006820">
    <property type="term" value="P:monoatomic anion transport"/>
    <property type="evidence" value="ECO:0007669"/>
    <property type="project" value="TreeGrafter"/>
</dbReference>
<evidence type="ECO:0000313" key="10">
    <source>
        <dbReference type="Proteomes" id="UP001165740"/>
    </source>
</evidence>
<dbReference type="PANTHER" id="PTHR11662:SF399">
    <property type="entry name" value="FI19708P1-RELATED"/>
    <property type="match status" value="1"/>
</dbReference>
<evidence type="ECO:0000256" key="8">
    <source>
        <dbReference type="SAM" id="Phobius"/>
    </source>
</evidence>
<dbReference type="OrthoDB" id="6160692at2759"/>
<proteinExistence type="predicted"/>
<dbReference type="GeneID" id="106076308"/>
<accession>A0A9W2YQT1</accession>
<dbReference type="InterPro" id="IPR050382">
    <property type="entry name" value="MFS_Na/Anion_cotransporter"/>
</dbReference>
<dbReference type="PANTHER" id="PTHR11662">
    <property type="entry name" value="SOLUTE CARRIER FAMILY 17"/>
    <property type="match status" value="1"/>
</dbReference>
<dbReference type="InterPro" id="IPR036259">
    <property type="entry name" value="MFS_trans_sf"/>
</dbReference>
<evidence type="ECO:0000259" key="9">
    <source>
        <dbReference type="PROSITE" id="PS50850"/>
    </source>
</evidence>
<keyword evidence="3 8" id="KW-0812">Transmembrane</keyword>
<gene>
    <name evidence="11" type="primary">LOC106076308</name>
</gene>
<evidence type="ECO:0000313" key="11">
    <source>
        <dbReference type="RefSeq" id="XP_055864989.1"/>
    </source>
</evidence>
<keyword evidence="10" id="KW-1185">Reference proteome</keyword>
<dbReference type="SUPFAM" id="SSF103473">
    <property type="entry name" value="MFS general substrate transporter"/>
    <property type="match status" value="1"/>
</dbReference>
<dbReference type="GO" id="GO:0016020">
    <property type="term" value="C:membrane"/>
    <property type="evidence" value="ECO:0007669"/>
    <property type="project" value="UniProtKB-SubCell"/>
</dbReference>
<keyword evidence="4" id="KW-0769">Symport</keyword>
<evidence type="ECO:0000256" key="6">
    <source>
        <dbReference type="ARBA" id="ARBA00023136"/>
    </source>
</evidence>
<sequence>MVSRKKRIESRRQSLDVLSALKLQCSSVANGITEQNGKFHLTEDKPGSEINNNDREDYLNNDDTNDNVTNNKNKRTTFLQKVFSWRAAIVLLLHTSVLVNVLPRNNMPMALVCMVNRPKVPGVNSTSATVALDMPHANFSLIEDIQYEFDWDSEAQGYLLTSVQFVACLGPLVANMTKSLIGGKFSLMLFSLVIAILSLVSPLAARTNIYLLLAIRIITGICSGTTAPVVGEALAWWSPDSEKLTWIAFSHAGFNVGAVFCSFVSGYLCTVSLDNGWPLIFYFTGTVNLIWLMAWYFLYMDKPEKHPYISETERAYILANRTGMTTSTEKKLKAPYKKILTSIPMIAYVYSSTCYFWTMTVIFTYLPLYISGVLQVTAEKTGILFSAIAFFRFLGAFFWTGLDNWMRSYTSLTKSKVRKLCVFTGFFVAGSLNLSLCFLDVEYKVAAICILMIMMLLQAVGMTGLTVIPLEMAPMFSGLITSINLFIAMLTSISGPLVVAYIAPNNTFEEWRMVWILTSFVYMSAGVVFVFFGRADRQPWAQGKREAVPNIILPFVHMGRRFSNTHETLPLSPISVSKKFDFSLNAQLAFMLPALPESPQLTHQLHLRLNRSSTESAKKFTSEITSSQDIDVEKRLGGLDNAGYQTDSIFSVSASDLNRNKHLTNDA</sequence>
<feature type="domain" description="Major facilitator superfamily (MFS) profile" evidence="9">
    <location>
        <begin position="89"/>
        <end position="536"/>
    </location>
</feature>
<dbReference type="PROSITE" id="PS50850">
    <property type="entry name" value="MFS"/>
    <property type="match status" value="1"/>
</dbReference>
<feature type="transmembrane region" description="Helical" evidence="8">
    <location>
        <begin position="244"/>
        <end position="268"/>
    </location>
</feature>
<feature type="transmembrane region" description="Helical" evidence="8">
    <location>
        <begin position="347"/>
        <end position="370"/>
    </location>
</feature>
<dbReference type="Pfam" id="PF07690">
    <property type="entry name" value="MFS_1"/>
    <property type="match status" value="1"/>
</dbReference>
<keyword evidence="6 8" id="KW-0472">Membrane</keyword>
<dbReference type="FunFam" id="1.20.1250.20:FF:000003">
    <property type="entry name" value="Solute carrier family 17 member 3"/>
    <property type="match status" value="1"/>
</dbReference>
<evidence type="ECO:0000256" key="2">
    <source>
        <dbReference type="ARBA" id="ARBA00022448"/>
    </source>
</evidence>
<comment type="subcellular location">
    <subcellularLocation>
        <location evidence="1">Membrane</location>
        <topology evidence="1">Multi-pass membrane protein</topology>
    </subcellularLocation>
</comment>
<dbReference type="AlphaFoldDB" id="A0A9W2YQT1"/>
<name>A0A9W2YQT1_BIOGL</name>
<dbReference type="InterPro" id="IPR020846">
    <property type="entry name" value="MFS_dom"/>
</dbReference>
<feature type="transmembrane region" description="Helical" evidence="8">
    <location>
        <begin position="280"/>
        <end position="299"/>
    </location>
</feature>
<keyword evidence="5 8" id="KW-1133">Transmembrane helix</keyword>
<feature type="compositionally biased region" description="Basic and acidic residues" evidence="7">
    <location>
        <begin position="40"/>
        <end position="58"/>
    </location>
</feature>
<keyword evidence="2" id="KW-0813">Transport</keyword>
<feature type="transmembrane region" description="Helical" evidence="8">
    <location>
        <begin position="382"/>
        <end position="399"/>
    </location>
</feature>
<dbReference type="GO" id="GO:0015293">
    <property type="term" value="F:symporter activity"/>
    <property type="evidence" value="ECO:0007669"/>
    <property type="project" value="UniProtKB-KW"/>
</dbReference>
<evidence type="ECO:0000256" key="7">
    <source>
        <dbReference type="SAM" id="MobiDB-lite"/>
    </source>
</evidence>
<dbReference type="Gene3D" id="1.20.1250.20">
    <property type="entry name" value="MFS general substrate transporter like domains"/>
    <property type="match status" value="2"/>
</dbReference>